<evidence type="ECO:0000313" key="3">
    <source>
        <dbReference type="Proteomes" id="UP000220397"/>
    </source>
</evidence>
<feature type="domain" description="YopX protein" evidence="1">
    <location>
        <begin position="47"/>
        <end position="128"/>
    </location>
</feature>
<dbReference type="RefSeq" id="WP_098368876.1">
    <property type="nucleotide sequence ID" value="NZ_JARSYC010000030.1"/>
</dbReference>
<dbReference type="Proteomes" id="UP000220397">
    <property type="component" value="Unassembled WGS sequence"/>
</dbReference>
<reference evidence="2 3" key="1">
    <citation type="submission" date="2017-09" db="EMBL/GenBank/DDBJ databases">
        <title>Large-scale bioinformatics analysis of Bacillus genomes uncovers conserved roles of natural products in bacterial physiology.</title>
        <authorList>
            <consortium name="Agbiome Team Llc"/>
            <person name="Bleich R.M."/>
            <person name="Kirk G.J."/>
            <person name="Santa Maria K.C."/>
            <person name="Allen S.E."/>
            <person name="Farag S."/>
            <person name="Shank E.A."/>
            <person name="Bowers A."/>
        </authorList>
    </citation>
    <scope>NUCLEOTIDE SEQUENCE [LARGE SCALE GENOMIC DNA]</scope>
    <source>
        <strain evidence="2 3">AFS015413</strain>
    </source>
</reference>
<protein>
    <recommendedName>
        <fullName evidence="1">YopX protein domain-containing protein</fullName>
    </recommendedName>
</protein>
<gene>
    <name evidence="2" type="ORF">CN398_09985</name>
</gene>
<evidence type="ECO:0000313" key="2">
    <source>
        <dbReference type="EMBL" id="PFB08041.1"/>
    </source>
</evidence>
<dbReference type="Pfam" id="PF09643">
    <property type="entry name" value="YopX"/>
    <property type="match status" value="1"/>
</dbReference>
<comment type="caution">
    <text evidence="2">The sequence shown here is derived from an EMBL/GenBank/DDBJ whole genome shotgun (WGS) entry which is preliminary data.</text>
</comment>
<dbReference type="SUPFAM" id="SSF159006">
    <property type="entry name" value="YopX-like"/>
    <property type="match status" value="1"/>
</dbReference>
<proteinExistence type="predicted"/>
<dbReference type="InterPro" id="IPR019096">
    <property type="entry name" value="YopX_protein"/>
</dbReference>
<accession>A0A9X6VCK8</accession>
<organism evidence="2 3">
    <name type="scientific">Bacillus thuringiensis</name>
    <dbReference type="NCBI Taxonomy" id="1428"/>
    <lineage>
        <taxon>Bacteria</taxon>
        <taxon>Bacillati</taxon>
        <taxon>Bacillota</taxon>
        <taxon>Bacilli</taxon>
        <taxon>Bacillales</taxon>
        <taxon>Bacillaceae</taxon>
        <taxon>Bacillus</taxon>
        <taxon>Bacillus cereus group</taxon>
    </lineage>
</organism>
<dbReference type="InterPro" id="IPR023385">
    <property type="entry name" value="YopX-like_C"/>
</dbReference>
<dbReference type="EMBL" id="NTUS01000026">
    <property type="protein sequence ID" value="PFB08041.1"/>
    <property type="molecule type" value="Genomic_DNA"/>
</dbReference>
<sequence length="133" mass="14844">MILFRGKPIEDYGDIKWFYGNAVMNYEDNLAYIESPGQGFVPVEFESVGQYIGLKDSSDEKQMVFAGDIVVGKRQSHWHGGYDNVKGVVCFSDTNFGFKVNGEGGGGLHSIESIEVIGNIYDNKDLLDNEYNK</sequence>
<dbReference type="Gene3D" id="2.30.30.290">
    <property type="entry name" value="YopX-like domains"/>
    <property type="match status" value="1"/>
</dbReference>
<name>A0A9X6VCK8_BACTU</name>
<dbReference type="AlphaFoldDB" id="A0A9X6VCK8"/>
<evidence type="ECO:0000259" key="1">
    <source>
        <dbReference type="Pfam" id="PF09643"/>
    </source>
</evidence>